<keyword evidence="3" id="KW-0378">Hydrolase</keyword>
<dbReference type="Gene3D" id="3.40.50.1360">
    <property type="match status" value="1"/>
</dbReference>
<sequence>MPSSTSASPVRVHPDAPQVRVLPDAASLGAAAAAAVAGALRESLDRQPTVRVAFAAAPSQQPTLAALAAEPGIDWRRVTAFHLDEYLGLGPEAPERFGAWLRRTFFDLVPLGAVHLIETGPDAEEAARRYAALLAQAPLDLVCLGIGVNGHLAFNDPPVADLSDPADVKTVELDEVCRRQQVDDGSFATLAEVPRRAVTLTVPRLLAAGRLFCMVPGAHKRDAVRRALLDPVGAACPATALRTHQDCTLFLDSAAASALPPEVTRGG</sequence>
<protein>
    <submittedName>
        <fullName evidence="3">6-phosphogluconolactonase</fullName>
        <ecNumber evidence="3">3.1.1.31</ecNumber>
    </submittedName>
</protein>
<reference evidence="3 4" key="1">
    <citation type="submission" date="2021-08" db="EMBL/GenBank/DDBJ databases">
        <title>WGS of actinomycetes from Thailand.</title>
        <authorList>
            <person name="Thawai C."/>
        </authorList>
    </citation>
    <scope>NUCLEOTIDE SEQUENCE [LARGE SCALE GENOMIC DNA]</scope>
    <source>
        <strain evidence="3 4">PLK6-54</strain>
    </source>
</reference>
<dbReference type="PANTHER" id="PTHR11280:SF6">
    <property type="entry name" value="GLUCOSAMINE-6-PHOSPHATE ISOMERASE NAGB"/>
    <property type="match status" value="1"/>
</dbReference>
<keyword evidence="1" id="KW-0119">Carbohydrate metabolism</keyword>
<accession>A0ABS7QAZ2</accession>
<name>A0ABS7QAZ2_9ACTN</name>
<keyword evidence="4" id="KW-1185">Reference proteome</keyword>
<dbReference type="EC" id="3.1.1.31" evidence="3"/>
<evidence type="ECO:0000313" key="4">
    <source>
        <dbReference type="Proteomes" id="UP000778578"/>
    </source>
</evidence>
<dbReference type="InterPro" id="IPR037171">
    <property type="entry name" value="NagB/RpiA_transferase-like"/>
</dbReference>
<evidence type="ECO:0000313" key="3">
    <source>
        <dbReference type="EMBL" id="MBY8880298.1"/>
    </source>
</evidence>
<dbReference type="InterPro" id="IPR004547">
    <property type="entry name" value="Glucosamine6P_isomerase"/>
</dbReference>
<feature type="domain" description="Glucosamine/galactosamine-6-phosphate isomerase" evidence="2">
    <location>
        <begin position="23"/>
        <end position="246"/>
    </location>
</feature>
<comment type="caution">
    <text evidence="3">The sequence shown here is derived from an EMBL/GenBank/DDBJ whole genome shotgun (WGS) entry which is preliminary data.</text>
</comment>
<dbReference type="PANTHER" id="PTHR11280">
    <property type="entry name" value="GLUCOSAMINE-6-PHOSPHATE ISOMERASE"/>
    <property type="match status" value="1"/>
</dbReference>
<dbReference type="GO" id="GO:0017057">
    <property type="term" value="F:6-phosphogluconolactonase activity"/>
    <property type="evidence" value="ECO:0007669"/>
    <property type="project" value="UniProtKB-EC"/>
</dbReference>
<organism evidence="3 4">
    <name type="scientific">Actinacidiphila acidipaludis</name>
    <dbReference type="NCBI Taxonomy" id="2873382"/>
    <lineage>
        <taxon>Bacteria</taxon>
        <taxon>Bacillati</taxon>
        <taxon>Actinomycetota</taxon>
        <taxon>Actinomycetes</taxon>
        <taxon>Kitasatosporales</taxon>
        <taxon>Streptomycetaceae</taxon>
        <taxon>Actinacidiphila</taxon>
    </lineage>
</organism>
<dbReference type="Pfam" id="PF01182">
    <property type="entry name" value="Glucosamine_iso"/>
    <property type="match status" value="1"/>
</dbReference>
<dbReference type="InterPro" id="IPR006148">
    <property type="entry name" value="Glc/Gal-6P_isomerase"/>
</dbReference>
<dbReference type="RefSeq" id="WP_222965180.1">
    <property type="nucleotide sequence ID" value="NZ_JAINZZ010000029.1"/>
</dbReference>
<evidence type="ECO:0000256" key="1">
    <source>
        <dbReference type="ARBA" id="ARBA00023277"/>
    </source>
</evidence>
<dbReference type="Proteomes" id="UP000778578">
    <property type="component" value="Unassembled WGS sequence"/>
</dbReference>
<proteinExistence type="predicted"/>
<gene>
    <name evidence="3" type="ORF">K7862_22060</name>
</gene>
<dbReference type="EMBL" id="JAINZZ010000029">
    <property type="protein sequence ID" value="MBY8880298.1"/>
    <property type="molecule type" value="Genomic_DNA"/>
</dbReference>
<dbReference type="SUPFAM" id="SSF100950">
    <property type="entry name" value="NagB/RpiA/CoA transferase-like"/>
    <property type="match status" value="1"/>
</dbReference>
<evidence type="ECO:0000259" key="2">
    <source>
        <dbReference type="Pfam" id="PF01182"/>
    </source>
</evidence>